<dbReference type="Proteomes" id="UP001191019">
    <property type="component" value="Unassembled WGS sequence"/>
</dbReference>
<reference evidence="1 2" key="1">
    <citation type="journal article" date="2018" name="bioRxiv">
        <title>Evidence of independent acquisition and adaption of ultra-small bacteria to human hosts across the highly diverse yet reduced genomes of the phylum Saccharibacteria.</title>
        <authorList>
            <person name="McLean J.S."/>
            <person name="Bor B."/>
            <person name="To T.T."/>
            <person name="Liu Q."/>
            <person name="Kearns K.A."/>
            <person name="Solden L.M."/>
            <person name="Wrighton K.C."/>
            <person name="He X."/>
            <person name="Shi W."/>
        </authorList>
    </citation>
    <scope>NUCLEOTIDE SEQUENCE [LARGE SCALE GENOMIC DNA]</scope>
    <source>
        <strain evidence="1 2">TM7_G3_2_Rum_HOT_351B</strain>
    </source>
</reference>
<protein>
    <submittedName>
        <fullName evidence="1">Uncharacterized protein</fullName>
    </submittedName>
</protein>
<evidence type="ECO:0000313" key="2">
    <source>
        <dbReference type="Proteomes" id="UP001191019"/>
    </source>
</evidence>
<dbReference type="EMBL" id="PRLM01000001">
    <property type="protein sequence ID" value="RYC75094.1"/>
    <property type="molecule type" value="Genomic_DNA"/>
</dbReference>
<organism evidence="1 2">
    <name type="scientific">Candidatus Nanosyncoccus alces</name>
    <dbReference type="NCBI Taxonomy" id="2171997"/>
    <lineage>
        <taxon>Bacteria</taxon>
        <taxon>Candidatus Saccharimonadota</taxon>
        <taxon>Candidatus Nanosyncoccalia</taxon>
        <taxon>Candidatus Nanosyncoccales</taxon>
        <taxon>Candidatus Nanosyncoccaceae</taxon>
        <taxon>Candidatus Nanosyncoccus</taxon>
    </lineage>
</organism>
<name>A0ABY0FNZ3_9BACT</name>
<accession>A0ABY0FNZ3</accession>
<reference evidence="1 2" key="2">
    <citation type="journal article" date="2020" name="Cell Rep.">
        <title>Acquisition and Adaptation of Ultra-small Parasitic Reduced Genome Bacteria to Mammalian Hosts.</title>
        <authorList>
            <person name="McLean J.S."/>
            <person name="Bor B."/>
            <person name="Kerns K.A."/>
            <person name="Liu Q."/>
            <person name="To T.T."/>
            <person name="Solden L."/>
            <person name="Hendrickson E.L."/>
            <person name="Wrighton K."/>
            <person name="Shi W."/>
            <person name="He X."/>
        </authorList>
    </citation>
    <scope>NUCLEOTIDE SEQUENCE [LARGE SCALE GENOMIC DNA]</scope>
    <source>
        <strain evidence="1 2">TM7_G3_2_Rum_HOT_351B</strain>
    </source>
</reference>
<keyword evidence="2" id="KW-1185">Reference proteome</keyword>
<proteinExistence type="predicted"/>
<evidence type="ECO:0000313" key="1">
    <source>
        <dbReference type="EMBL" id="RYC75094.1"/>
    </source>
</evidence>
<dbReference type="RefSeq" id="WP_129734212.1">
    <property type="nucleotide sequence ID" value="NZ_PRLM01000001.1"/>
</dbReference>
<gene>
    <name evidence="1" type="ORF">G3RUM_00027</name>
</gene>
<comment type="caution">
    <text evidence="1">The sequence shown here is derived from an EMBL/GenBank/DDBJ whole genome shotgun (WGS) entry which is preliminary data.</text>
</comment>
<sequence length="183" mass="20742">MYVKGCPEEYRHYFTHEHDAAIAGNIEKAIAKRISPSQTEIKGESERSLRYEFQNQYDFRIIVERDYGPGNIEIAFRLDIGQGMANEDSDQIATLAIKEKSALILPYNYKYPTKDSGHSLPYQKEESGTLAVYAICKNAPAADMGRVLAELVAATYVKATENYDGHVFQVSTKPFSYSRPYKH</sequence>